<evidence type="ECO:0000313" key="2">
    <source>
        <dbReference type="Proteomes" id="UP000585474"/>
    </source>
</evidence>
<gene>
    <name evidence="1" type="ORF">Acr_00g0064260</name>
</gene>
<sequence length="157" mass="17558">MEERKSRIDTRGSLVVAEVAAKKMKLDLVTTIQKRDASYATVTEARDNYDKQLAKLRPDIYQEGLMACLKELDIPVDHPAWTKATPEVELLNSLESYSLLFLLGFIEEEYMNQPAKKDGKEDATEKGVELVEVALGEEVGEVATSQDIPRAILVFAL</sequence>
<organism evidence="1 2">
    <name type="scientific">Actinidia rufa</name>
    <dbReference type="NCBI Taxonomy" id="165716"/>
    <lineage>
        <taxon>Eukaryota</taxon>
        <taxon>Viridiplantae</taxon>
        <taxon>Streptophyta</taxon>
        <taxon>Embryophyta</taxon>
        <taxon>Tracheophyta</taxon>
        <taxon>Spermatophyta</taxon>
        <taxon>Magnoliopsida</taxon>
        <taxon>eudicotyledons</taxon>
        <taxon>Gunneridae</taxon>
        <taxon>Pentapetalae</taxon>
        <taxon>asterids</taxon>
        <taxon>Ericales</taxon>
        <taxon>Actinidiaceae</taxon>
        <taxon>Actinidia</taxon>
    </lineage>
</organism>
<keyword evidence="2" id="KW-1185">Reference proteome</keyword>
<protein>
    <submittedName>
        <fullName evidence="1">Uncharacterized protein</fullName>
    </submittedName>
</protein>
<accession>A0A7J0DPP3</accession>
<dbReference type="EMBL" id="BJWL01000335">
    <property type="protein sequence ID" value="GFS39666.1"/>
    <property type="molecule type" value="Genomic_DNA"/>
</dbReference>
<comment type="caution">
    <text evidence="1">The sequence shown here is derived from an EMBL/GenBank/DDBJ whole genome shotgun (WGS) entry which is preliminary data.</text>
</comment>
<reference evidence="2" key="1">
    <citation type="submission" date="2019-07" db="EMBL/GenBank/DDBJ databases">
        <title>De Novo Assembly of kiwifruit Actinidia rufa.</title>
        <authorList>
            <person name="Sugita-Konishi S."/>
            <person name="Sato K."/>
            <person name="Mori E."/>
            <person name="Abe Y."/>
            <person name="Kisaki G."/>
            <person name="Hamano K."/>
            <person name="Suezawa K."/>
            <person name="Otani M."/>
            <person name="Fukuda T."/>
            <person name="Manabe T."/>
            <person name="Gomi K."/>
            <person name="Tabuchi M."/>
            <person name="Akimitsu K."/>
            <person name="Kataoka I."/>
        </authorList>
    </citation>
    <scope>NUCLEOTIDE SEQUENCE [LARGE SCALE GENOMIC DNA]</scope>
    <source>
        <strain evidence="2">cv. Fuchu</strain>
    </source>
</reference>
<evidence type="ECO:0000313" key="1">
    <source>
        <dbReference type="EMBL" id="GFS39666.1"/>
    </source>
</evidence>
<name>A0A7J0DPP3_9ERIC</name>
<proteinExistence type="predicted"/>
<dbReference type="AlphaFoldDB" id="A0A7J0DPP3"/>
<dbReference type="Proteomes" id="UP000585474">
    <property type="component" value="Unassembled WGS sequence"/>
</dbReference>